<accession>A0AAP5ME11</accession>
<evidence type="ECO:0000313" key="2">
    <source>
        <dbReference type="EMBL" id="MDR9900169.1"/>
    </source>
</evidence>
<proteinExistence type="predicted"/>
<evidence type="ECO:0000313" key="3">
    <source>
        <dbReference type="Proteomes" id="UP000667802"/>
    </source>
</evidence>
<evidence type="ECO:0000256" key="1">
    <source>
        <dbReference type="SAM" id="MobiDB-lite"/>
    </source>
</evidence>
<reference evidence="3" key="1">
    <citation type="journal article" date="2021" name="Science">
        <title>Hunting the eagle killer: A cyanobacterial neurotoxin causes vacuolar myelinopathy.</title>
        <authorList>
            <person name="Breinlinger S."/>
            <person name="Phillips T.J."/>
            <person name="Haram B.N."/>
            <person name="Mares J."/>
            <person name="Martinez Yerena J.A."/>
            <person name="Hrouzek P."/>
            <person name="Sobotka R."/>
            <person name="Henderson W.M."/>
            <person name="Schmieder P."/>
            <person name="Williams S.M."/>
            <person name="Lauderdale J.D."/>
            <person name="Wilde H.D."/>
            <person name="Gerrin W."/>
            <person name="Kust A."/>
            <person name="Washington J.W."/>
            <person name="Wagner C."/>
            <person name="Geier B."/>
            <person name="Liebeke M."/>
            <person name="Enke H."/>
            <person name="Niedermeyer T.H.J."/>
            <person name="Wilde S.B."/>
        </authorList>
    </citation>
    <scope>NUCLEOTIDE SEQUENCE [LARGE SCALE GENOMIC DNA]</scope>
    <source>
        <strain evidence="3">Thurmond2011</strain>
    </source>
</reference>
<dbReference type="EMBL" id="JAALHA020000031">
    <property type="protein sequence ID" value="MDR9900169.1"/>
    <property type="molecule type" value="Genomic_DNA"/>
</dbReference>
<dbReference type="Pfam" id="PF06051">
    <property type="entry name" value="DUF928"/>
    <property type="match status" value="1"/>
</dbReference>
<dbReference type="AlphaFoldDB" id="A0AAP5ME11"/>
<name>A0AAP5ME11_9CYAN</name>
<gene>
    <name evidence="2" type="ORF">G7B40_037310</name>
</gene>
<dbReference type="RefSeq" id="WP_243902856.1">
    <property type="nucleotide sequence ID" value="NZ_JAALHA020000031.1"/>
</dbReference>
<keyword evidence="3" id="KW-1185">Reference proteome</keyword>
<protein>
    <submittedName>
        <fullName evidence="2">DUF928 domain-containing protein</fullName>
    </submittedName>
</protein>
<comment type="caution">
    <text evidence="2">The sequence shown here is derived from an EMBL/GenBank/DDBJ whole genome shotgun (WGS) entry which is preliminary data.</text>
</comment>
<feature type="region of interest" description="Disordered" evidence="1">
    <location>
        <begin position="66"/>
        <end position="86"/>
    </location>
</feature>
<dbReference type="InterPro" id="IPR010328">
    <property type="entry name" value="DUF928"/>
</dbReference>
<dbReference type="Proteomes" id="UP000667802">
    <property type="component" value="Unassembled WGS sequence"/>
</dbReference>
<sequence>MDVDFFIKTFIYVNWIFPSRLTHYIILVMKNQNKSRFKQSWLKIASLIYLASMLMPIEPSAAQVTFNPPKEQAPKSSIGGASRDASTCGADMTATTKASVTPLLPNTNIGLTIAEHPAILVYVPQTKAKKALFGLQDEQGKQSYQTTLALPQKPGVVEIKLPSSVSALKIGKNYRWSLVMICTEELEPDSPWVSGWIRRVESNRNLNNQPTLELAFKLANMGIWYDSLSTLAELKRKQPNDLKVTTSWQELLKSVNLNAIAEAPLAN</sequence>
<organism evidence="2 3">
    <name type="scientific">Aetokthonos hydrillicola Thurmond2011</name>
    <dbReference type="NCBI Taxonomy" id="2712845"/>
    <lineage>
        <taxon>Bacteria</taxon>
        <taxon>Bacillati</taxon>
        <taxon>Cyanobacteriota</taxon>
        <taxon>Cyanophyceae</taxon>
        <taxon>Nostocales</taxon>
        <taxon>Hapalosiphonaceae</taxon>
        <taxon>Aetokthonos</taxon>
    </lineage>
</organism>